<comment type="subcellular location">
    <subcellularLocation>
        <location evidence="1">Membrane</location>
        <topology evidence="1">Multi-pass membrane protein</topology>
    </subcellularLocation>
</comment>
<keyword evidence="9" id="KW-1185">Reference proteome</keyword>
<dbReference type="Pfam" id="PF05478">
    <property type="entry name" value="Prominin"/>
    <property type="match status" value="1"/>
</dbReference>
<evidence type="ECO:0000313" key="9">
    <source>
        <dbReference type="Proteomes" id="UP001162164"/>
    </source>
</evidence>
<comment type="caution">
    <text evidence="8">The sequence shown here is derived from an EMBL/GenBank/DDBJ whole genome shotgun (WGS) entry which is preliminary data.</text>
</comment>
<evidence type="ECO:0000256" key="2">
    <source>
        <dbReference type="ARBA" id="ARBA00006058"/>
    </source>
</evidence>
<organism evidence="8 9">
    <name type="scientific">Molorchus minor</name>
    <dbReference type="NCBI Taxonomy" id="1323400"/>
    <lineage>
        <taxon>Eukaryota</taxon>
        <taxon>Metazoa</taxon>
        <taxon>Ecdysozoa</taxon>
        <taxon>Arthropoda</taxon>
        <taxon>Hexapoda</taxon>
        <taxon>Insecta</taxon>
        <taxon>Pterygota</taxon>
        <taxon>Neoptera</taxon>
        <taxon>Endopterygota</taxon>
        <taxon>Coleoptera</taxon>
        <taxon>Polyphaga</taxon>
        <taxon>Cucujiformia</taxon>
        <taxon>Chrysomeloidea</taxon>
        <taxon>Cerambycidae</taxon>
        <taxon>Lamiinae</taxon>
        <taxon>Monochamini</taxon>
        <taxon>Molorchus</taxon>
    </lineage>
</organism>
<evidence type="ECO:0000256" key="4">
    <source>
        <dbReference type="ARBA" id="ARBA00022989"/>
    </source>
</evidence>
<proteinExistence type="inferred from homology"/>
<dbReference type="InterPro" id="IPR008795">
    <property type="entry name" value="Prominin"/>
</dbReference>
<keyword evidence="5 7" id="KW-0472">Membrane</keyword>
<dbReference type="Proteomes" id="UP001162164">
    <property type="component" value="Unassembled WGS sequence"/>
</dbReference>
<gene>
    <name evidence="8" type="ORF">NQ317_019490</name>
</gene>
<evidence type="ECO:0000256" key="3">
    <source>
        <dbReference type="ARBA" id="ARBA00022692"/>
    </source>
</evidence>
<reference evidence="8" key="1">
    <citation type="journal article" date="2023" name="Insect Mol. Biol.">
        <title>Genome sequencing provides insights into the evolution of gene families encoding plant cell wall-degrading enzymes in longhorned beetles.</title>
        <authorList>
            <person name="Shin N.R."/>
            <person name="Okamura Y."/>
            <person name="Kirsch R."/>
            <person name="Pauchet Y."/>
        </authorList>
    </citation>
    <scope>NUCLEOTIDE SEQUENCE</scope>
    <source>
        <strain evidence="8">MMC_N1</strain>
    </source>
</reference>
<protein>
    <submittedName>
        <fullName evidence="8">Uncharacterized protein</fullName>
    </submittedName>
</protein>
<feature type="transmembrane region" description="Helical" evidence="7">
    <location>
        <begin position="270"/>
        <end position="289"/>
    </location>
</feature>
<comment type="similarity">
    <text evidence="2">Belongs to the prominin family.</text>
</comment>
<evidence type="ECO:0000256" key="6">
    <source>
        <dbReference type="ARBA" id="ARBA00023180"/>
    </source>
</evidence>
<evidence type="ECO:0000256" key="1">
    <source>
        <dbReference type="ARBA" id="ARBA00004141"/>
    </source>
</evidence>
<evidence type="ECO:0000256" key="5">
    <source>
        <dbReference type="ARBA" id="ARBA00023136"/>
    </source>
</evidence>
<keyword evidence="6" id="KW-0325">Glycoprotein</keyword>
<evidence type="ECO:0000256" key="7">
    <source>
        <dbReference type="SAM" id="Phobius"/>
    </source>
</evidence>
<dbReference type="PANTHER" id="PTHR22730:SF1">
    <property type="entry name" value="PROMININ-LIKE PROTEIN"/>
    <property type="match status" value="1"/>
</dbReference>
<dbReference type="PANTHER" id="PTHR22730">
    <property type="entry name" value="PROMININ PROM PROTEIN"/>
    <property type="match status" value="1"/>
</dbReference>
<keyword evidence="3 7" id="KW-0812">Transmembrane</keyword>
<keyword evidence="4 7" id="KW-1133">Transmembrane helix</keyword>
<name>A0ABQ9JNU4_9CUCU</name>
<dbReference type="EMBL" id="JAPWTJ010000328">
    <property type="protein sequence ID" value="KAJ8979602.1"/>
    <property type="molecule type" value="Genomic_DNA"/>
</dbReference>
<accession>A0ABQ9JNU4</accession>
<evidence type="ECO:0000313" key="8">
    <source>
        <dbReference type="EMBL" id="KAJ8979602.1"/>
    </source>
</evidence>
<sequence length="309" mass="35471">MYEKAGPPLASQMGYTPAWCLFLKPNVLVIFIIFNSCHKFYIYILDIKTRLNRKKIEIYESTDNLDILMNTLSKTLQESQKTVSGAVEEIANLDLWRWLIILGHGESLICRPLYESPGYGTLSGVMDAGGLLYGEEGFFTAFITRNATINVAEVLSGKVVHNEVQKLVEIRNRILYKITALEVLLPPLNKQVNQSLSHLKTIQYFLDNQGWKIAERKTIHLRMENYLGDLYNHVNTKITKEIGQCRPLWEIFHSGRYYVCKLIVDPLNGIAFSCFFLVLLFLTIAPVVVKLVEYYRENNEDILASTSHR</sequence>